<gene>
    <name evidence="1" type="ORF">C7380_10926</name>
</gene>
<dbReference type="EMBL" id="QGGI01000009">
    <property type="protein sequence ID" value="PWJ92143.1"/>
    <property type="molecule type" value="Genomic_DNA"/>
</dbReference>
<evidence type="ECO:0000313" key="1">
    <source>
        <dbReference type="EMBL" id="PWJ92143.1"/>
    </source>
</evidence>
<reference evidence="1 2" key="1">
    <citation type="submission" date="2018-05" db="EMBL/GenBank/DDBJ databases">
        <title>Genomic Encyclopedia of Type Strains, Phase IV (KMG-IV): sequencing the most valuable type-strain genomes for metagenomic binning, comparative biology and taxonomic classification.</title>
        <authorList>
            <person name="Goeker M."/>
        </authorList>
    </citation>
    <scope>NUCLEOTIDE SEQUENCE [LARGE SCALE GENOMIC DNA]</scope>
    <source>
        <strain evidence="1 2">DSM 24906</strain>
    </source>
</reference>
<evidence type="ECO:0000313" key="2">
    <source>
        <dbReference type="Proteomes" id="UP000245921"/>
    </source>
</evidence>
<accession>A0AA45C6K7</accession>
<dbReference type="Proteomes" id="UP000245921">
    <property type="component" value="Unassembled WGS sequence"/>
</dbReference>
<name>A0AA45C6K7_9BACT</name>
<organism evidence="1 2">
    <name type="scientific">Oceanotoga teriensis</name>
    <dbReference type="NCBI Taxonomy" id="515440"/>
    <lineage>
        <taxon>Bacteria</taxon>
        <taxon>Thermotogati</taxon>
        <taxon>Thermotogota</taxon>
        <taxon>Thermotogae</taxon>
        <taxon>Petrotogales</taxon>
        <taxon>Petrotogaceae</taxon>
        <taxon>Oceanotoga</taxon>
    </lineage>
</organism>
<protein>
    <submittedName>
        <fullName evidence="1">Uncharacterized protein</fullName>
    </submittedName>
</protein>
<sequence>MKKRILKLLSIKYFSILSKQIKGTIRKKIKALPKLQDLFKDTIFIQERFSSNNVYCDIVTGDGSYILGFIKGSKCIPKTLLYNKKLDNPQKVFIVLSKDKKDDFFSNVIYGDKLINTEDYTYLEEFINIEIRDQS</sequence>
<dbReference type="RefSeq" id="WP_146192160.1">
    <property type="nucleotide sequence ID" value="NZ_QGGI01000009.1"/>
</dbReference>
<proteinExistence type="predicted"/>
<comment type="caution">
    <text evidence="1">The sequence shown here is derived from an EMBL/GenBank/DDBJ whole genome shotgun (WGS) entry which is preliminary data.</text>
</comment>
<keyword evidence="2" id="KW-1185">Reference proteome</keyword>
<dbReference type="AlphaFoldDB" id="A0AA45C6K7"/>